<dbReference type="InterPro" id="IPR036056">
    <property type="entry name" value="Fibrinogen-like_C"/>
</dbReference>
<comment type="caution">
    <text evidence="1">The sequence shown here is derived from an EMBL/GenBank/DDBJ whole genome shotgun (WGS) entry which is preliminary data.</text>
</comment>
<protein>
    <recommendedName>
        <fullName evidence="3">Fibrinogen C-terminal domain-containing protein</fullName>
    </recommendedName>
</protein>
<dbReference type="SUPFAM" id="SSF56496">
    <property type="entry name" value="Fibrinogen C-terminal domain-like"/>
    <property type="match status" value="1"/>
</dbReference>
<dbReference type="Proteomes" id="UP000278775">
    <property type="component" value="Unassembled WGS sequence"/>
</dbReference>
<dbReference type="AlphaFoldDB" id="A0A3M7TD74"/>
<dbReference type="EMBL" id="QWIU01000002">
    <property type="protein sequence ID" value="RNA61431.1"/>
    <property type="molecule type" value="Genomic_DNA"/>
</dbReference>
<dbReference type="NCBIfam" id="NF040941">
    <property type="entry name" value="GGGWT_bact"/>
    <property type="match status" value="1"/>
</dbReference>
<organism evidence="1 2">
    <name type="scientific">Chryseobacterium nematophagum</name>
    <dbReference type="NCBI Taxonomy" id="2305228"/>
    <lineage>
        <taxon>Bacteria</taxon>
        <taxon>Pseudomonadati</taxon>
        <taxon>Bacteroidota</taxon>
        <taxon>Flavobacteriia</taxon>
        <taxon>Flavobacteriales</taxon>
        <taxon>Weeksellaceae</taxon>
        <taxon>Chryseobacterium group</taxon>
        <taxon>Chryseobacterium</taxon>
    </lineage>
</organism>
<sequence length="572" mass="61535">MFLFNINKRNIDFFLKRGGIIRSIKKITNNYEIMNKITFIIIGLSISNVTFSQVGIGTPTPRGALDINKPTTYNYGLVLPTNESPSNMKNPQGGSVVPGTLMYDSTGDCIRFYKGHINGGISGWSECLGGQSSNPDILTDCESTGNGFNGSYQFGSVVDANNTFKVTLTNNSFVPLSLTFSISDLILMGVSGLTVSSVTPANVSMSPGEIQTITYGLSGTPDQCGVLTGSWQKLNQGCIKTVEVSPIPLFDCSAGEWTLSVTPDYRLEGLRSGHSYTGTYSIPYTGGGCELAGDVITSDGLTLTYVGGPISASGTLEYNLSGTYTGADHGATVFKIKNCDVYLGPCATCKEILELMPGTPDGHYWLDPDKDGMVTQSMIAQCDMTTDGGGWTLLANYAVSYDAQPLSYSSGSSLPLNSFTDKFPLINSSVLGVNEVGDPVSFGCVGHTLLGVFPQPEEWRIWGVRSENNNTLIAGTGHWKAPLTTEVWSYMKSMKPINNSVVPTALPGNTLPVTTWETSCCSAWGGRRATTGGDSGYDNFGFWIGYLQIGRDNHKYQPNTTRDNAIYRVWVK</sequence>
<reference evidence="1 2" key="1">
    <citation type="submission" date="2018-08" db="EMBL/GenBank/DDBJ databases">
        <title>Chryseobacterium nematophagum: a novel matrix digesting pathogen of nematodes.</title>
        <authorList>
            <person name="Page A."/>
            <person name="Roberts M."/>
            <person name="Felix M.-A."/>
            <person name="Weir W."/>
        </authorList>
    </citation>
    <scope>NUCLEOTIDE SEQUENCE [LARGE SCALE GENOMIC DNA]</scope>
    <source>
        <strain evidence="1 2">JUb129</strain>
    </source>
</reference>
<evidence type="ECO:0008006" key="3">
    <source>
        <dbReference type="Google" id="ProtNLM"/>
    </source>
</evidence>
<evidence type="ECO:0000313" key="2">
    <source>
        <dbReference type="Proteomes" id="UP000278775"/>
    </source>
</evidence>
<accession>A0A3M7TD74</accession>
<proteinExistence type="predicted"/>
<evidence type="ECO:0000313" key="1">
    <source>
        <dbReference type="EMBL" id="RNA61431.1"/>
    </source>
</evidence>
<gene>
    <name evidence="1" type="ORF">D1631_05530</name>
</gene>
<dbReference type="Gene3D" id="2.60.120.1000">
    <property type="match status" value="1"/>
</dbReference>
<name>A0A3M7TD74_9FLAO</name>